<dbReference type="RefSeq" id="WP_185675188.1">
    <property type="nucleotide sequence ID" value="NZ_JACHVB010000020.1"/>
</dbReference>
<evidence type="ECO:0000313" key="2">
    <source>
        <dbReference type="EMBL" id="MBC2594206.1"/>
    </source>
</evidence>
<proteinExistence type="predicted"/>
<sequence length="157" mass="17252">MKNNLLPFILALLSFFVASHLSAADGLSVTGKSIGTDGNGTLNPERWTLDADKGTVTALHELPFTWSPGNGDETELVVGLSVTYEKRDGQLYLEVTHTEFQGFIEIAPKKFTPLINAAQAKLVLPTPDGEPVTVKLDGQEEIVFRWSENADPRRVDW</sequence>
<organism evidence="2 3">
    <name type="scientific">Ruficoccus amylovorans</name>
    <dbReference type="NCBI Taxonomy" id="1804625"/>
    <lineage>
        <taxon>Bacteria</taxon>
        <taxon>Pseudomonadati</taxon>
        <taxon>Verrucomicrobiota</taxon>
        <taxon>Opitutia</taxon>
        <taxon>Puniceicoccales</taxon>
        <taxon>Cerasicoccaceae</taxon>
        <taxon>Ruficoccus</taxon>
    </lineage>
</organism>
<evidence type="ECO:0000256" key="1">
    <source>
        <dbReference type="SAM" id="SignalP"/>
    </source>
</evidence>
<protein>
    <submittedName>
        <fullName evidence="2">Uncharacterized protein</fullName>
    </submittedName>
</protein>
<dbReference type="Proteomes" id="UP000546464">
    <property type="component" value="Unassembled WGS sequence"/>
</dbReference>
<keyword evidence="1" id="KW-0732">Signal</keyword>
<dbReference type="AlphaFoldDB" id="A0A842HEY6"/>
<dbReference type="EMBL" id="JACHVB010000020">
    <property type="protein sequence ID" value="MBC2594206.1"/>
    <property type="molecule type" value="Genomic_DNA"/>
</dbReference>
<name>A0A842HEY6_9BACT</name>
<feature type="chain" id="PRO_5032998581" evidence="1">
    <location>
        <begin position="24"/>
        <end position="157"/>
    </location>
</feature>
<accession>A0A842HEY6</accession>
<reference evidence="2 3" key="1">
    <citation type="submission" date="2020-07" db="EMBL/GenBank/DDBJ databases">
        <authorList>
            <person name="Feng X."/>
        </authorList>
    </citation>
    <scope>NUCLEOTIDE SEQUENCE [LARGE SCALE GENOMIC DNA]</scope>
    <source>
        <strain evidence="2 3">JCM31066</strain>
    </source>
</reference>
<keyword evidence="3" id="KW-1185">Reference proteome</keyword>
<feature type="signal peptide" evidence="1">
    <location>
        <begin position="1"/>
        <end position="23"/>
    </location>
</feature>
<gene>
    <name evidence="2" type="ORF">H5P28_08015</name>
</gene>
<comment type="caution">
    <text evidence="2">The sequence shown here is derived from an EMBL/GenBank/DDBJ whole genome shotgun (WGS) entry which is preliminary data.</text>
</comment>
<evidence type="ECO:0000313" key="3">
    <source>
        <dbReference type="Proteomes" id="UP000546464"/>
    </source>
</evidence>